<dbReference type="InterPro" id="IPR039532">
    <property type="entry name" value="TetR_C_Firmicutes"/>
</dbReference>
<dbReference type="Pfam" id="PF14278">
    <property type="entry name" value="TetR_C_8"/>
    <property type="match status" value="1"/>
</dbReference>
<feature type="DNA-binding region" description="H-T-H motif" evidence="3">
    <location>
        <begin position="35"/>
        <end position="54"/>
    </location>
</feature>
<feature type="domain" description="HTH tetR-type" evidence="4">
    <location>
        <begin position="12"/>
        <end position="72"/>
    </location>
</feature>
<evidence type="ECO:0000256" key="1">
    <source>
        <dbReference type="ARBA" id="ARBA00022491"/>
    </source>
</evidence>
<dbReference type="InterPro" id="IPR050624">
    <property type="entry name" value="HTH-type_Tx_Regulator"/>
</dbReference>
<dbReference type="InterPro" id="IPR001647">
    <property type="entry name" value="HTH_TetR"/>
</dbReference>
<dbReference type="PANTHER" id="PTHR43479">
    <property type="entry name" value="ACREF/ENVCD OPERON REPRESSOR-RELATED"/>
    <property type="match status" value="1"/>
</dbReference>
<dbReference type="Proteomes" id="UP001364890">
    <property type="component" value="Unassembled WGS sequence"/>
</dbReference>
<evidence type="ECO:0000256" key="2">
    <source>
        <dbReference type="ARBA" id="ARBA00023125"/>
    </source>
</evidence>
<protein>
    <submittedName>
        <fullName evidence="5">TetR/AcrR family transcriptional regulator</fullName>
    </submittedName>
</protein>
<keyword evidence="6" id="KW-1185">Reference proteome</keyword>
<proteinExistence type="predicted"/>
<accession>A0ABU8FA93</accession>
<evidence type="ECO:0000256" key="3">
    <source>
        <dbReference type="PROSITE-ProRule" id="PRU00335"/>
    </source>
</evidence>
<evidence type="ECO:0000313" key="5">
    <source>
        <dbReference type="EMBL" id="MEI4771929.1"/>
    </source>
</evidence>
<keyword evidence="2 3" id="KW-0238">DNA-binding</keyword>
<dbReference type="RefSeq" id="WP_336499479.1">
    <property type="nucleotide sequence ID" value="NZ_JBAWSY010000033.1"/>
</dbReference>
<organism evidence="5 6">
    <name type="scientific">Psychrobacillus mangrovi</name>
    <dbReference type="NCBI Taxonomy" id="3117745"/>
    <lineage>
        <taxon>Bacteria</taxon>
        <taxon>Bacillati</taxon>
        <taxon>Bacillota</taxon>
        <taxon>Bacilli</taxon>
        <taxon>Bacillales</taxon>
        <taxon>Bacillaceae</taxon>
        <taxon>Psychrobacillus</taxon>
    </lineage>
</organism>
<gene>
    <name evidence="5" type="ORF">WAX74_20215</name>
</gene>
<comment type="caution">
    <text evidence="5">The sequence shown here is derived from an EMBL/GenBank/DDBJ whole genome shotgun (WGS) entry which is preliminary data.</text>
</comment>
<dbReference type="EMBL" id="JBAWSY010000033">
    <property type="protein sequence ID" value="MEI4771929.1"/>
    <property type="molecule type" value="Genomic_DNA"/>
</dbReference>
<dbReference type="InterPro" id="IPR009057">
    <property type="entry name" value="Homeodomain-like_sf"/>
</dbReference>
<dbReference type="PROSITE" id="PS50977">
    <property type="entry name" value="HTH_TETR_2"/>
    <property type="match status" value="1"/>
</dbReference>
<dbReference type="SUPFAM" id="SSF46689">
    <property type="entry name" value="Homeodomain-like"/>
    <property type="match status" value="1"/>
</dbReference>
<keyword evidence="1" id="KW-0678">Repressor</keyword>
<dbReference type="PANTHER" id="PTHR43479:SF7">
    <property type="entry name" value="TETR-FAMILY TRANSCRIPTIONAL REGULATOR"/>
    <property type="match status" value="1"/>
</dbReference>
<reference evidence="5 6" key="1">
    <citation type="submission" date="2024-01" db="EMBL/GenBank/DDBJ databases">
        <title>Seven novel Bacillus-like species.</title>
        <authorList>
            <person name="Liu G."/>
        </authorList>
    </citation>
    <scope>NUCLEOTIDE SEQUENCE [LARGE SCALE GENOMIC DNA]</scope>
    <source>
        <strain evidence="5 6">FJAT-51614</strain>
    </source>
</reference>
<dbReference type="Gene3D" id="1.10.357.10">
    <property type="entry name" value="Tetracycline Repressor, domain 2"/>
    <property type="match status" value="1"/>
</dbReference>
<evidence type="ECO:0000259" key="4">
    <source>
        <dbReference type="PROSITE" id="PS50977"/>
    </source>
</evidence>
<sequence length="212" mass="25115">MAEFQFLDKRVQKTKIELFLTFFTLLEQMPYKDITIQSILEHSNVGRATFYKHYTNKKNLAEDCIELLLKEFTIAYRTPYMGKSKFEFNQLTSDEPFAALLHIAKYHNFYLALMTPSLELRFKEKLLQHLVTLYEQDFYFHENSHLTSYINRYIVYGSAGLIIDWIEQGCPLSAVQFSKILIDTITAQVHTVTIRRHIVEKETQRQKGFLEH</sequence>
<name>A0ABU8FA93_9BACI</name>
<evidence type="ECO:0000313" key="6">
    <source>
        <dbReference type="Proteomes" id="UP001364890"/>
    </source>
</evidence>